<dbReference type="EMBL" id="OB665376">
    <property type="protein sequence ID" value="CAD7232948.1"/>
    <property type="molecule type" value="Genomic_DNA"/>
</dbReference>
<name>A0A7R8WQ58_9CRUS</name>
<feature type="compositionally biased region" description="Low complexity" evidence="2">
    <location>
        <begin position="644"/>
        <end position="654"/>
    </location>
</feature>
<dbReference type="InterPro" id="IPR037138">
    <property type="entry name" value="His_deacetylse_dom_sf"/>
</dbReference>
<dbReference type="PRINTS" id="PR01270">
    <property type="entry name" value="HDASUPER"/>
</dbReference>
<evidence type="ECO:0000256" key="1">
    <source>
        <dbReference type="ARBA" id="ARBA00048287"/>
    </source>
</evidence>
<organism evidence="4">
    <name type="scientific">Cyprideis torosa</name>
    <dbReference type="NCBI Taxonomy" id="163714"/>
    <lineage>
        <taxon>Eukaryota</taxon>
        <taxon>Metazoa</taxon>
        <taxon>Ecdysozoa</taxon>
        <taxon>Arthropoda</taxon>
        <taxon>Crustacea</taxon>
        <taxon>Oligostraca</taxon>
        <taxon>Ostracoda</taxon>
        <taxon>Podocopa</taxon>
        <taxon>Podocopida</taxon>
        <taxon>Cytherocopina</taxon>
        <taxon>Cytheroidea</taxon>
        <taxon>Cytherideidae</taxon>
        <taxon>Cyprideis</taxon>
    </lineage>
</organism>
<dbReference type="GO" id="GO:0000118">
    <property type="term" value="C:histone deacetylase complex"/>
    <property type="evidence" value="ECO:0007669"/>
    <property type="project" value="TreeGrafter"/>
</dbReference>
<feature type="region of interest" description="Disordered" evidence="2">
    <location>
        <begin position="161"/>
        <end position="193"/>
    </location>
</feature>
<feature type="compositionally biased region" description="Low complexity" evidence="2">
    <location>
        <begin position="780"/>
        <end position="790"/>
    </location>
</feature>
<dbReference type="GO" id="GO:0141221">
    <property type="term" value="F:histone deacetylase activity, hydrolytic mechanism"/>
    <property type="evidence" value="ECO:0007669"/>
    <property type="project" value="UniProtKB-EC"/>
</dbReference>
<dbReference type="InterPro" id="IPR000286">
    <property type="entry name" value="HDACs"/>
</dbReference>
<feature type="domain" description="Histone deacetylase" evidence="3">
    <location>
        <begin position="215"/>
        <end position="508"/>
    </location>
</feature>
<dbReference type="Gene3D" id="3.40.800.20">
    <property type="entry name" value="Histone deacetylase domain"/>
    <property type="match status" value="2"/>
</dbReference>
<dbReference type="GO" id="GO:0040029">
    <property type="term" value="P:epigenetic regulation of gene expression"/>
    <property type="evidence" value="ECO:0007669"/>
    <property type="project" value="TreeGrafter"/>
</dbReference>
<feature type="compositionally biased region" description="Pro residues" evidence="2">
    <location>
        <begin position="689"/>
        <end position="705"/>
    </location>
</feature>
<protein>
    <recommendedName>
        <fullName evidence="3">Histone deacetylase domain-containing protein</fullName>
    </recommendedName>
</protein>
<dbReference type="PANTHER" id="PTHR10625">
    <property type="entry name" value="HISTONE DEACETYLASE HDAC1-RELATED"/>
    <property type="match status" value="1"/>
</dbReference>
<feature type="region of interest" description="Disordered" evidence="2">
    <location>
        <begin position="760"/>
        <end position="793"/>
    </location>
</feature>
<feature type="compositionally biased region" description="Pro residues" evidence="2">
    <location>
        <begin position="161"/>
        <end position="192"/>
    </location>
</feature>
<feature type="region of interest" description="Disordered" evidence="2">
    <location>
        <begin position="547"/>
        <end position="740"/>
    </location>
</feature>
<feature type="compositionally biased region" description="Low complexity" evidence="2">
    <location>
        <begin position="596"/>
        <end position="633"/>
    </location>
</feature>
<evidence type="ECO:0000259" key="3">
    <source>
        <dbReference type="Pfam" id="PF00850"/>
    </source>
</evidence>
<dbReference type="Pfam" id="PF00850">
    <property type="entry name" value="Hist_deacetyl"/>
    <property type="match status" value="2"/>
</dbReference>
<dbReference type="InterPro" id="IPR023696">
    <property type="entry name" value="Ureohydrolase_dom_sf"/>
</dbReference>
<dbReference type="InterPro" id="IPR023801">
    <property type="entry name" value="His_deacetylse_dom"/>
</dbReference>
<evidence type="ECO:0000256" key="2">
    <source>
        <dbReference type="SAM" id="MobiDB-lite"/>
    </source>
</evidence>
<accession>A0A7R8WQ58</accession>
<dbReference type="PANTHER" id="PTHR10625:SF38">
    <property type="entry name" value="HISTONE DEACETYLASE 6, ISOFORM G"/>
    <property type="match status" value="1"/>
</dbReference>
<dbReference type="SUPFAM" id="SSF52768">
    <property type="entry name" value="Arginase/deacetylase"/>
    <property type="match status" value="2"/>
</dbReference>
<feature type="compositionally biased region" description="Basic residues" evidence="2">
    <location>
        <begin position="661"/>
        <end position="672"/>
    </location>
</feature>
<comment type="catalytic activity">
    <reaction evidence="1">
        <text>N(6)-acetyl-L-lysyl-[histone] + H2O = L-lysyl-[histone] + acetate</text>
        <dbReference type="Rhea" id="RHEA:58196"/>
        <dbReference type="Rhea" id="RHEA-COMP:9845"/>
        <dbReference type="Rhea" id="RHEA-COMP:11338"/>
        <dbReference type="ChEBI" id="CHEBI:15377"/>
        <dbReference type="ChEBI" id="CHEBI:29969"/>
        <dbReference type="ChEBI" id="CHEBI:30089"/>
        <dbReference type="ChEBI" id="CHEBI:61930"/>
        <dbReference type="EC" id="3.5.1.98"/>
    </reaction>
</comment>
<feature type="domain" description="Histone deacetylase" evidence="3">
    <location>
        <begin position="18"/>
        <end position="105"/>
    </location>
</feature>
<evidence type="ECO:0000313" key="4">
    <source>
        <dbReference type="EMBL" id="CAD7232948.1"/>
    </source>
</evidence>
<feature type="compositionally biased region" description="Basic residues" evidence="2">
    <location>
        <begin position="568"/>
        <end position="578"/>
    </location>
</feature>
<reference evidence="4" key="1">
    <citation type="submission" date="2020-11" db="EMBL/GenBank/DDBJ databases">
        <authorList>
            <person name="Tran Van P."/>
        </authorList>
    </citation>
    <scope>NUCLEOTIDE SEQUENCE</scope>
</reference>
<sequence length="813" mass="87504">MLSAVDLPPTNVDSHLARTAKNILNLPLTKTDLGDADYLALWFYVVLPAAFKFNPDLVLVSASDMRLSPALFPHLVRPLMSLAEGKVALVFEGGYDLDSQAKSAALLSLGALLGSPCPPLPPLGPVDPTTWETLWEAISRFGEDRLICRLLNAEFVKPPQLALPPEGPQPPFPTRHTNPSPPTLAMPVPGGPQQPSRVALVYDAKMEGHESMEEHEEKPERVRRIMENLESSGVAQRCAHVPSREAKDEEVLTVHDKSLLDIVKRIKDLKPSEQLSLDSIYVNGQTETAARVALGSMLNLTDWVIQGGKGHSGLAVIRPPGHHAESDEPSGFCFFNNVAIAAKRALEHHKMKRVLVVDWDVHHGNGIQNAFLRDPRVLYISLHLFLGGSFYPESQGGAIPVVGEREGKGFNVNIPWEQTKMGDPEYIQAFLGLVLPICYEFNPELVLVSAGFDAAVGDPLGKCSVTPACYGVMTNLLCPLAEGKMVVALEGGYNLASTSSAMTLCAKALLGDPPGRLDCNNMKKSATEVLRGASAVQAPFWRLVFRQPPKDSGIRRRQIPPSPEGSRGRSKLSRKKVLQRAQQKPEDGTPMKKHFSSSSAEAAPNPAKKSSTSSSSDTSTSSGGSCASDCSASVSLQGKTVIDSSNSSSILPESENSRQRSNSRHRHLHRKPSKDARTDFTNTIKPLSTPKPVPAPPLFRQPPRVPEIDGMELAAPPATAPPEEPTSEEAAAPTSQEMEALRNQVAELTAANDKLESVALPSHHNTTVAHGGVPSPAPPTSSSSSGPGTTRVDYNNAIDYVNNIKVCGELVSQ</sequence>
<dbReference type="OrthoDB" id="424012at2759"/>
<dbReference type="AlphaFoldDB" id="A0A7R8WQ58"/>
<proteinExistence type="predicted"/>
<gene>
    <name evidence="4" type="ORF">CTOB1V02_LOCUS10773</name>
</gene>